<organism evidence="1 2">
    <name type="scientific">Datura stramonium</name>
    <name type="common">Jimsonweed</name>
    <name type="synonym">Common thornapple</name>
    <dbReference type="NCBI Taxonomy" id="4076"/>
    <lineage>
        <taxon>Eukaryota</taxon>
        <taxon>Viridiplantae</taxon>
        <taxon>Streptophyta</taxon>
        <taxon>Embryophyta</taxon>
        <taxon>Tracheophyta</taxon>
        <taxon>Spermatophyta</taxon>
        <taxon>Magnoliopsida</taxon>
        <taxon>eudicotyledons</taxon>
        <taxon>Gunneridae</taxon>
        <taxon>Pentapetalae</taxon>
        <taxon>asterids</taxon>
        <taxon>lamiids</taxon>
        <taxon>Solanales</taxon>
        <taxon>Solanaceae</taxon>
        <taxon>Solanoideae</taxon>
        <taxon>Datureae</taxon>
        <taxon>Datura</taxon>
    </lineage>
</organism>
<reference evidence="1 2" key="1">
    <citation type="journal article" date="2021" name="BMC Genomics">
        <title>Datura genome reveals duplications of psychoactive alkaloid biosynthetic genes and high mutation rate following tissue culture.</title>
        <authorList>
            <person name="Rajewski A."/>
            <person name="Carter-House D."/>
            <person name="Stajich J."/>
            <person name="Litt A."/>
        </authorList>
    </citation>
    <scope>NUCLEOTIDE SEQUENCE [LARGE SCALE GENOMIC DNA]</scope>
    <source>
        <strain evidence="1">AR-01</strain>
    </source>
</reference>
<protein>
    <submittedName>
        <fullName evidence="1">Uncharacterized protein</fullName>
    </submittedName>
</protein>
<gene>
    <name evidence="1" type="ORF">HAX54_047750</name>
</gene>
<evidence type="ECO:0000313" key="1">
    <source>
        <dbReference type="EMBL" id="MCD7462098.1"/>
    </source>
</evidence>
<dbReference type="Proteomes" id="UP000823775">
    <property type="component" value="Unassembled WGS sequence"/>
</dbReference>
<name>A0ABS8ST63_DATST</name>
<feature type="non-terminal residue" evidence="1">
    <location>
        <position position="1"/>
    </location>
</feature>
<proteinExistence type="predicted"/>
<dbReference type="EMBL" id="JACEIK010000778">
    <property type="protein sequence ID" value="MCD7462098.1"/>
    <property type="molecule type" value="Genomic_DNA"/>
</dbReference>
<comment type="caution">
    <text evidence="1">The sequence shown here is derived from an EMBL/GenBank/DDBJ whole genome shotgun (WGS) entry which is preliminary data.</text>
</comment>
<dbReference type="PANTHER" id="PTHR37773:SF1">
    <property type="entry name" value="TRANSMEMBRANE PROTEIN"/>
    <property type="match status" value="1"/>
</dbReference>
<accession>A0ABS8ST63</accession>
<evidence type="ECO:0000313" key="2">
    <source>
        <dbReference type="Proteomes" id="UP000823775"/>
    </source>
</evidence>
<keyword evidence="2" id="KW-1185">Reference proteome</keyword>
<sequence length="460" mass="52361">GSNGRRPPSCDYVEEFFPPLSSRLTRWDVNSGNASKTWTLVHAVTAKDHFLFGSFRNGYKEWVFPLVKGYWDRSLQPSLAWKVAREKKTILLSSFFNLPESSGFHSFYSKLLCAYLELFTVKVKAYALQAYIGYKIEKNALDGCPGIEKEGRLKRRKAVGRYRSDPWISDRETVSFDLLDWMMENQQATVKLTLFSARKGFIDVEVSLEAVACWFFPSSNPQQPNETWRKRSEHFAEERSLCLFFFKPPIRSRSPLLTGSRLISLPLATKMFQFAKFEKSKEQIKATELGYGFPIGDPWITDGHEPDELTNSSTPLLPFFELRKTKFRAAFWRSPYGSQSSFAEMPFKKIFSRIGTRPTILDLANSGADGDSPIDSTDSIDASAHKHMDRMPIQMRLGVARLVIHKPSPINTRVSSSTYGNATSRNAASGCLDMLREKLDIFLWLDPSLENSKGERIPST</sequence>
<dbReference type="PANTHER" id="PTHR37773">
    <property type="entry name" value="TRANSMEMBRANE PROTEIN"/>
    <property type="match status" value="1"/>
</dbReference>
<dbReference type="InterPro" id="IPR044987">
    <property type="entry name" value="AtMg00030-like"/>
</dbReference>